<feature type="binding site" evidence="14">
    <location>
        <position position="324"/>
    </location>
    <ligand>
        <name>Zn(2+)</name>
        <dbReference type="ChEBI" id="CHEBI:29105"/>
    </ligand>
</feature>
<feature type="binding site" evidence="14">
    <location>
        <position position="240"/>
    </location>
    <ligand>
        <name>Zn(2+)</name>
        <dbReference type="ChEBI" id="CHEBI:29105"/>
    </ligand>
</feature>
<dbReference type="GO" id="GO:0032447">
    <property type="term" value="P:protein urmylation"/>
    <property type="evidence" value="ECO:0007669"/>
    <property type="project" value="TreeGrafter"/>
</dbReference>
<comment type="function">
    <text evidence="14">Plays a central role in 2-thiolation of mcm(5)S(2)U at tRNA wobble positions of cytosolic tRNA(Lys), tRNA(Glu) and tRNA(Gln). Also essential during biosynthesis of the molybdenum cofactor. Acts by mediating the C-terminal thiocarboxylation of sulfur carriers urm1 and MOCS2A. Its N-terminus first activates urm1 and MOCS2A as acyl-adenylates (-COAMP), then the persulfide sulfur on the catalytic cysteine is transferred to urm1 and MOCS2A to form thiocarboxylation (-COSH) of their C-terminus. The reaction probably involves hydrogen sulfide that is generated from the persulfide intermediate and that acts as nucleophile towards urm1 and MOCS2A. Subsequently, a transient disulfide bond is formed. Does not use thiosulfate as sulfur donor; nfs1 probably acting as a sulfur donor for thiocarboxylation reactions.</text>
</comment>
<keyword evidence="6 14" id="KW-0479">Metal-binding</keyword>
<comment type="cofactor">
    <cofactor evidence="14">
        <name>Zn(2+)</name>
        <dbReference type="ChEBI" id="CHEBI:29105"/>
    </cofactor>
    <text evidence="14">Binds 1 zinc ion per subunit.</text>
</comment>
<name>A0AAD6CQJ9_9EURO</name>
<protein>
    <recommendedName>
        <fullName evidence="14">Adenylyltransferase and sulfurtransferase uba4</fullName>
    </recommendedName>
    <alternativeName>
        <fullName evidence="14">Common component for nitrate reductase and xanthine dehydrogenase protein F</fullName>
    </alternativeName>
    <alternativeName>
        <fullName evidence="14">Ubiquitin-like protein activator 4</fullName>
    </alternativeName>
    <domain>
        <recommendedName>
            <fullName evidence="14">Molybdopterin-synthase adenylyltransferase</fullName>
            <ecNumber evidence="14">2.7.7.80</ecNumber>
        </recommendedName>
        <alternativeName>
            <fullName evidence="14">Adenylyltransferase uba4</fullName>
        </alternativeName>
        <alternativeName>
            <fullName evidence="14">Sulfur carrier protein MOCS2A adenylyltransferase</fullName>
        </alternativeName>
    </domain>
    <domain>
        <recommendedName>
            <fullName evidence="14">Molybdopterin-synthase sulfurtransferase</fullName>
            <ecNumber evidence="14">2.8.1.11</ecNumber>
        </recommendedName>
        <alternativeName>
            <fullName evidence="14">Sulfurtransferase uba4</fullName>
        </alternativeName>
        <alternativeName>
            <fullName evidence="14">Sulfur carrier protein MOCS2A sulfurtransferase</fullName>
        </alternativeName>
    </domain>
</protein>
<keyword evidence="4 14" id="KW-0819">tRNA processing</keyword>
<dbReference type="EC" id="2.7.7.80" evidence="14"/>
<evidence type="ECO:0000256" key="7">
    <source>
        <dbReference type="ARBA" id="ARBA00022741"/>
    </source>
</evidence>
<evidence type="ECO:0000256" key="6">
    <source>
        <dbReference type="ARBA" id="ARBA00022723"/>
    </source>
</evidence>
<evidence type="ECO:0000256" key="5">
    <source>
        <dbReference type="ARBA" id="ARBA00022695"/>
    </source>
</evidence>
<evidence type="ECO:0000256" key="4">
    <source>
        <dbReference type="ARBA" id="ARBA00022694"/>
    </source>
</evidence>
<dbReference type="GO" id="GO:0061605">
    <property type="term" value="F:molybdopterin-synthase adenylyltransferase activity"/>
    <property type="evidence" value="ECO:0007669"/>
    <property type="project" value="UniProtKB-EC"/>
</dbReference>
<feature type="compositionally biased region" description="Polar residues" evidence="15">
    <location>
        <begin position="419"/>
        <end position="435"/>
    </location>
</feature>
<keyword evidence="11 14" id="KW-0501">Molybdenum cofactor biosynthesis</keyword>
<evidence type="ECO:0000256" key="3">
    <source>
        <dbReference type="ARBA" id="ARBA00022679"/>
    </source>
</evidence>
<comment type="subcellular location">
    <subcellularLocation>
        <location evidence="1">Cytoplasm</location>
        <location evidence="1">Cytosol</location>
    </subcellularLocation>
</comment>
<feature type="compositionally biased region" description="Polar residues" evidence="15">
    <location>
        <begin position="39"/>
        <end position="57"/>
    </location>
</feature>
<dbReference type="Pfam" id="PF00581">
    <property type="entry name" value="Rhodanese"/>
    <property type="match status" value="1"/>
</dbReference>
<dbReference type="EMBL" id="JAQIZZ010000008">
    <property type="protein sequence ID" value="KAJ5526454.1"/>
    <property type="molecule type" value="Genomic_DNA"/>
</dbReference>
<feature type="region of interest" description="Disordered" evidence="15">
    <location>
        <begin position="33"/>
        <end position="61"/>
    </location>
</feature>
<dbReference type="GO" id="GO:0006777">
    <property type="term" value="P:Mo-molybdopterin cofactor biosynthetic process"/>
    <property type="evidence" value="ECO:0007669"/>
    <property type="project" value="UniProtKB-UniRule"/>
</dbReference>
<evidence type="ECO:0000256" key="15">
    <source>
        <dbReference type="SAM" id="MobiDB-lite"/>
    </source>
</evidence>
<feature type="domain" description="Rhodanese" evidence="16">
    <location>
        <begin position="382"/>
        <end position="499"/>
    </location>
</feature>
<keyword evidence="10 14" id="KW-0067">ATP-binding</keyword>
<evidence type="ECO:0000256" key="1">
    <source>
        <dbReference type="ARBA" id="ARBA00004514"/>
    </source>
</evidence>
<evidence type="ECO:0000256" key="2">
    <source>
        <dbReference type="ARBA" id="ARBA00022490"/>
    </source>
</evidence>
<feature type="region of interest" description="Disordered" evidence="15">
    <location>
        <begin position="419"/>
        <end position="442"/>
    </location>
</feature>
<dbReference type="HAMAP" id="MF_03049">
    <property type="entry name" value="MOCS3_Uba4"/>
    <property type="match status" value="1"/>
</dbReference>
<evidence type="ECO:0000313" key="18">
    <source>
        <dbReference type="Proteomes" id="UP001220324"/>
    </source>
</evidence>
<evidence type="ECO:0000256" key="11">
    <source>
        <dbReference type="ARBA" id="ARBA00023150"/>
    </source>
</evidence>
<keyword evidence="18" id="KW-1185">Reference proteome</keyword>
<dbReference type="GO" id="GO:0002143">
    <property type="term" value="P:tRNA wobble position uridine thiolation"/>
    <property type="evidence" value="ECO:0007669"/>
    <property type="project" value="InterPro"/>
</dbReference>
<gene>
    <name evidence="14" type="primary">uba4</name>
    <name evidence="14" type="synonym">cnxF</name>
    <name evidence="17" type="ORF">N7494_013104</name>
</gene>
<sequence length="501" mass="54391">MGKDENTCATLRAEIAATEAQLARLKRDLVSAEDRAVANSESTSPAANRNKGQNGSESPWPLLQEEYGRYGRQMIVSQVGLPGQLKLRSAKVLLVGAGGLGCPAAQYLAGAGVGTLGLIDGDTVEISNLHRQVLHRSRNVGKYKVDSAIESLRELNPLVTYIPHRTHLTPDAAPSIFNEYDIILDCTDNPATRYLISDTAVLLGKPLVSASALRTEGQLMVLNYPPRPPGDKDGGPCYRCVFPKPPPADSVVSCADGGIMGPVVGTMGVLQALEAIKVITAPDVDALNQTPHQDPPALHIFSAYSNPLFRTIRLRSRRINCAVCSASATVSLDTIKSGSTDYIFFCGSASLPSLLGPEERLSPQEYRERHPQVVHGELEQAHSRPHTIIDVRDQAQFGICNLTDSVNIPISKILASMPTPTNERLQGDYSGSQPPSWLPPDLTSDSNDPIYVVCRLGNDSQIAVKKMKDLGLDRNGQRFIGDIRGGFRAWREQIDPEWPEY</sequence>
<dbReference type="InterPro" id="IPR000594">
    <property type="entry name" value="ThiF_NAD_FAD-bd"/>
</dbReference>
<comment type="pathway">
    <text evidence="14">Cofactor biosynthesis; molybdopterin biosynthesis.</text>
</comment>
<keyword evidence="5" id="KW-0548">Nucleotidyltransferase</keyword>
<dbReference type="AlphaFoldDB" id="A0AAD6CQJ9"/>
<dbReference type="GO" id="GO:0061604">
    <property type="term" value="F:molybdopterin-synthase sulfurtransferase activity"/>
    <property type="evidence" value="ECO:0007669"/>
    <property type="project" value="UniProtKB-EC"/>
</dbReference>
<feature type="binding site" evidence="14">
    <location>
        <position position="120"/>
    </location>
    <ligand>
        <name>ATP</name>
        <dbReference type="ChEBI" id="CHEBI:30616"/>
    </ligand>
</feature>
<organism evidence="17 18">
    <name type="scientific">Penicillium frequentans</name>
    <dbReference type="NCBI Taxonomy" id="3151616"/>
    <lineage>
        <taxon>Eukaryota</taxon>
        <taxon>Fungi</taxon>
        <taxon>Dikarya</taxon>
        <taxon>Ascomycota</taxon>
        <taxon>Pezizomycotina</taxon>
        <taxon>Eurotiomycetes</taxon>
        <taxon>Eurotiomycetidae</taxon>
        <taxon>Eurotiales</taxon>
        <taxon>Aspergillaceae</taxon>
        <taxon>Penicillium</taxon>
    </lineage>
</organism>
<feature type="binding site" evidence="14">
    <location>
        <position position="99"/>
    </location>
    <ligand>
        <name>ATP</name>
        <dbReference type="ChEBI" id="CHEBI:30616"/>
    </ligand>
</feature>
<dbReference type="GO" id="GO:0004792">
    <property type="term" value="F:thiosulfate-cyanide sulfurtransferase activity"/>
    <property type="evidence" value="ECO:0007669"/>
    <property type="project" value="TreeGrafter"/>
</dbReference>
<feature type="binding site" evidence="14">
    <location>
        <begin position="127"/>
        <end position="131"/>
    </location>
    <ligand>
        <name>ATP</name>
        <dbReference type="ChEBI" id="CHEBI:30616"/>
    </ligand>
</feature>
<evidence type="ECO:0000256" key="10">
    <source>
        <dbReference type="ARBA" id="ARBA00022840"/>
    </source>
</evidence>
<dbReference type="SMART" id="SM00450">
    <property type="entry name" value="RHOD"/>
    <property type="match status" value="1"/>
</dbReference>
<feature type="binding site" evidence="14">
    <location>
        <begin position="188"/>
        <end position="189"/>
    </location>
    <ligand>
        <name>ATP</name>
        <dbReference type="ChEBI" id="CHEBI:30616"/>
    </ligand>
</feature>
<dbReference type="InterPro" id="IPR036873">
    <property type="entry name" value="Rhodanese-like_dom_sf"/>
</dbReference>
<comment type="function">
    <text evidence="13">Plays a central role in 2-thiolation of mcm(5)S(2)U at tRNA wobble positions of cytosolic tRNA(Lys), tRNA(Glu) and tRNA(Gln). Also essential during biosynthesis of the molybdenum cofactor. Acts by mediating the C-terminal thiocarboxylation of sulfur carriers urm1 and mocs2a. Its N-terminus first activates urm1 and mocs2a as acyl-adenylates (-COAMP), then the persulfide sulfur on the catalytic cysteine is transferred to urm1 and mocs2a to form thiocarboxylation (-COSH) of their C-terminus. The reaction probably involves hydrogen sulfide that is generated from the persulfide intermediate and that acts as a nucleophile towards urm1 and mocs2a. Subsequently, a transient disulfide bond is formed. Does not use thiosulfate as sulfur donor; nfs1 probably acting as a sulfur donor for thiocarboxylation reactions.</text>
</comment>
<comment type="catalytic activity">
    <reaction evidence="14">
        <text>[molybdopterin-synthase sulfur-carrier protein]-C-terminal Gly-Gly-AMP + S-sulfanyl-L-cysteinyl-[cysteine desulfurase] + AH2 = [molybdopterin-synthase sulfur-carrier protein]-C-terminal-Gly-aminoethanethioate + L-cysteinyl-[cysteine desulfurase] + A + AMP + 2 H(+)</text>
        <dbReference type="Rhea" id="RHEA:48612"/>
        <dbReference type="Rhea" id="RHEA-COMP:12157"/>
        <dbReference type="Rhea" id="RHEA-COMP:12158"/>
        <dbReference type="Rhea" id="RHEA-COMP:12159"/>
        <dbReference type="Rhea" id="RHEA-COMP:19907"/>
        <dbReference type="ChEBI" id="CHEBI:13193"/>
        <dbReference type="ChEBI" id="CHEBI:15378"/>
        <dbReference type="ChEBI" id="CHEBI:17499"/>
        <dbReference type="ChEBI" id="CHEBI:29950"/>
        <dbReference type="ChEBI" id="CHEBI:61963"/>
        <dbReference type="ChEBI" id="CHEBI:90618"/>
        <dbReference type="ChEBI" id="CHEBI:232372"/>
        <dbReference type="ChEBI" id="CHEBI:456215"/>
        <dbReference type="EC" id="2.8.1.11"/>
    </reaction>
</comment>
<feature type="active site" description="Cysteine persulfide intermediate; for sulfurtransferase activity" evidence="14">
    <location>
        <position position="454"/>
    </location>
</feature>
<dbReference type="Gene3D" id="3.40.50.720">
    <property type="entry name" value="NAD(P)-binding Rossmann-like Domain"/>
    <property type="match status" value="1"/>
</dbReference>
<dbReference type="CDD" id="cd00757">
    <property type="entry name" value="ThiF_MoeB_HesA_family"/>
    <property type="match status" value="1"/>
</dbReference>
<evidence type="ECO:0000256" key="13">
    <source>
        <dbReference type="ARBA" id="ARBA00043893"/>
    </source>
</evidence>
<dbReference type="InterPro" id="IPR045886">
    <property type="entry name" value="ThiF/MoeB/HesA"/>
</dbReference>
<dbReference type="PROSITE" id="PS50206">
    <property type="entry name" value="RHODANESE_3"/>
    <property type="match status" value="1"/>
</dbReference>
<keyword evidence="3 14" id="KW-0808">Transferase</keyword>
<feature type="active site" description="Glycyl thioester intermediate; for adenylyltransferase activity" evidence="14">
    <location>
        <position position="254"/>
    </location>
</feature>
<comment type="pathway">
    <text evidence="14">tRNA modification; 5-methoxycarbonylmethyl-2-thiouridine-tRNA biosynthesis.</text>
</comment>
<dbReference type="PANTHER" id="PTHR10953">
    <property type="entry name" value="UBIQUITIN-ACTIVATING ENZYME E1"/>
    <property type="match status" value="1"/>
</dbReference>
<keyword evidence="9 14" id="KW-0862">Zinc</keyword>
<dbReference type="InterPro" id="IPR001763">
    <property type="entry name" value="Rhodanese-like_dom"/>
</dbReference>
<feature type="binding site" evidence="14">
    <location>
        <position position="144"/>
    </location>
    <ligand>
        <name>ATP</name>
        <dbReference type="ChEBI" id="CHEBI:30616"/>
    </ligand>
</feature>
<dbReference type="InterPro" id="IPR035985">
    <property type="entry name" value="Ubiquitin-activating_enz"/>
</dbReference>
<dbReference type="InterPro" id="IPR028885">
    <property type="entry name" value="MOCS3/Uba4"/>
</dbReference>
<keyword evidence="12 14" id="KW-0511">Multifunctional enzyme</keyword>
<evidence type="ECO:0000256" key="9">
    <source>
        <dbReference type="ARBA" id="ARBA00022833"/>
    </source>
</evidence>
<dbReference type="EC" id="2.8.1.11" evidence="14"/>
<dbReference type="GO" id="GO:0042292">
    <property type="term" value="F:URM1 activating enzyme activity"/>
    <property type="evidence" value="ECO:0007669"/>
    <property type="project" value="TreeGrafter"/>
</dbReference>
<evidence type="ECO:0000256" key="8">
    <source>
        <dbReference type="ARBA" id="ARBA00022786"/>
    </source>
</evidence>
<comment type="similarity">
    <text evidence="14">In the N-terminal section; belongs to the HesA/MoeB/ThiF family. UBA4 subfamily.</text>
</comment>
<dbReference type="PANTHER" id="PTHR10953:SF102">
    <property type="entry name" value="ADENYLYLTRANSFERASE AND SULFURTRANSFERASE MOCS3"/>
    <property type="match status" value="1"/>
</dbReference>
<evidence type="ECO:0000256" key="14">
    <source>
        <dbReference type="HAMAP-Rule" id="MF_03049"/>
    </source>
</evidence>
<comment type="caution">
    <text evidence="17">The sequence shown here is derived from an EMBL/GenBank/DDBJ whole genome shotgun (WGS) entry which is preliminary data.</text>
</comment>
<dbReference type="FunFam" id="3.40.50.720:FF:000033">
    <property type="entry name" value="Adenylyltransferase and sulfurtransferase MOCS3"/>
    <property type="match status" value="1"/>
</dbReference>
<comment type="catalytic activity">
    <reaction evidence="14">
        <text>[molybdopterin-synthase sulfur-carrier protein]-C-terminal Gly-Gly + ATP + H(+) = [molybdopterin-synthase sulfur-carrier protein]-C-terminal Gly-Gly-AMP + diphosphate</text>
        <dbReference type="Rhea" id="RHEA:43616"/>
        <dbReference type="Rhea" id="RHEA-COMP:12159"/>
        <dbReference type="Rhea" id="RHEA-COMP:12202"/>
        <dbReference type="ChEBI" id="CHEBI:15378"/>
        <dbReference type="ChEBI" id="CHEBI:30616"/>
        <dbReference type="ChEBI" id="CHEBI:33019"/>
        <dbReference type="ChEBI" id="CHEBI:90618"/>
        <dbReference type="ChEBI" id="CHEBI:90778"/>
        <dbReference type="EC" id="2.7.7.80"/>
    </reaction>
</comment>
<dbReference type="Gene3D" id="3.40.250.10">
    <property type="entry name" value="Rhodanese-like domain"/>
    <property type="match status" value="1"/>
</dbReference>
<dbReference type="Proteomes" id="UP001220324">
    <property type="component" value="Unassembled WGS sequence"/>
</dbReference>
<reference evidence="17 18" key="1">
    <citation type="journal article" date="2023" name="IMA Fungus">
        <title>Comparative genomic study of the Penicillium genus elucidates a diverse pangenome and 15 lateral gene transfer events.</title>
        <authorList>
            <person name="Petersen C."/>
            <person name="Sorensen T."/>
            <person name="Nielsen M.R."/>
            <person name="Sondergaard T.E."/>
            <person name="Sorensen J.L."/>
            <person name="Fitzpatrick D.A."/>
            <person name="Frisvad J.C."/>
            <person name="Nielsen K.L."/>
        </authorList>
    </citation>
    <scope>NUCLEOTIDE SEQUENCE [LARGE SCALE GENOMIC DNA]</scope>
    <source>
        <strain evidence="17 18">IBT 35679</strain>
    </source>
</reference>
<dbReference type="GO" id="GO:0005829">
    <property type="term" value="C:cytosol"/>
    <property type="evidence" value="ECO:0007669"/>
    <property type="project" value="UniProtKB-SubCell"/>
</dbReference>
<evidence type="ECO:0000259" key="16">
    <source>
        <dbReference type="PROSITE" id="PS50206"/>
    </source>
</evidence>
<dbReference type="Pfam" id="PF00899">
    <property type="entry name" value="ThiF"/>
    <property type="match status" value="1"/>
</dbReference>
<dbReference type="GO" id="GO:0005524">
    <property type="term" value="F:ATP binding"/>
    <property type="evidence" value="ECO:0007669"/>
    <property type="project" value="UniProtKB-KW"/>
</dbReference>
<proteinExistence type="inferred from homology"/>
<feature type="binding site" evidence="14">
    <location>
        <position position="321"/>
    </location>
    <ligand>
        <name>Zn(2+)</name>
        <dbReference type="ChEBI" id="CHEBI:29105"/>
    </ligand>
</feature>
<accession>A0AAD6CQJ9</accession>
<dbReference type="SUPFAM" id="SSF69572">
    <property type="entry name" value="Activating enzymes of the ubiquitin-like proteins"/>
    <property type="match status" value="1"/>
</dbReference>
<keyword evidence="8" id="KW-0833">Ubl conjugation pathway</keyword>
<evidence type="ECO:0000256" key="12">
    <source>
        <dbReference type="ARBA" id="ARBA00023268"/>
    </source>
</evidence>
<keyword evidence="7 14" id="KW-0547">Nucleotide-binding</keyword>
<evidence type="ECO:0000313" key="17">
    <source>
        <dbReference type="EMBL" id="KAJ5526454.1"/>
    </source>
</evidence>
<feature type="binding site" evidence="14">
    <location>
        <position position="237"/>
    </location>
    <ligand>
        <name>Zn(2+)</name>
        <dbReference type="ChEBI" id="CHEBI:29105"/>
    </ligand>
</feature>
<keyword evidence="2 14" id="KW-0963">Cytoplasm</keyword>
<dbReference type="GO" id="GO:0046872">
    <property type="term" value="F:metal ion binding"/>
    <property type="evidence" value="ECO:0007669"/>
    <property type="project" value="UniProtKB-KW"/>
</dbReference>